<dbReference type="InterPro" id="IPR002376">
    <property type="entry name" value="Formyl_transf_N"/>
</dbReference>
<dbReference type="PANTHER" id="PTHR11138:SF5">
    <property type="entry name" value="METHIONYL-TRNA FORMYLTRANSFERASE, MITOCHONDRIAL"/>
    <property type="match status" value="1"/>
</dbReference>
<protein>
    <recommendedName>
        <fullName evidence="2">methionyl-tRNA formyltransferase</fullName>
        <ecNumber evidence="2">2.1.2.9</ecNumber>
    </recommendedName>
</protein>
<dbReference type="SUPFAM" id="SSF53328">
    <property type="entry name" value="Formyltransferase"/>
    <property type="match status" value="1"/>
</dbReference>
<evidence type="ECO:0000256" key="3">
    <source>
        <dbReference type="ARBA" id="ARBA00022679"/>
    </source>
</evidence>
<accession>A0A812F4P3</accession>
<dbReference type="AlphaFoldDB" id="A0A812F4P3"/>
<evidence type="ECO:0000256" key="1">
    <source>
        <dbReference type="ARBA" id="ARBA00010699"/>
    </source>
</evidence>
<evidence type="ECO:0000259" key="6">
    <source>
        <dbReference type="Pfam" id="PF02911"/>
    </source>
</evidence>
<keyword evidence="3" id="KW-0808">Transferase</keyword>
<gene>
    <name evidence="7" type="ORF">NUZ5A_20417</name>
</gene>
<feature type="domain" description="Formyl transferase N-terminal" evidence="5">
    <location>
        <begin position="59"/>
        <end position="169"/>
    </location>
</feature>
<reference evidence="7" key="1">
    <citation type="submission" date="2021-02" db="EMBL/GenBank/DDBJ databases">
        <authorList>
            <person name="Han P."/>
        </authorList>
    </citation>
    <scope>NUCLEOTIDE SEQUENCE</scope>
    <source>
        <strain evidence="7">Candidatus Nitrosotenuis uzonensis 5A</strain>
    </source>
</reference>
<dbReference type="InterPro" id="IPR011034">
    <property type="entry name" value="Formyl_transferase-like_C_sf"/>
</dbReference>
<dbReference type="GO" id="GO:0004479">
    <property type="term" value="F:methionyl-tRNA formyltransferase activity"/>
    <property type="evidence" value="ECO:0007669"/>
    <property type="project" value="UniProtKB-EC"/>
</dbReference>
<feature type="domain" description="Formyl transferase C-terminal" evidence="6">
    <location>
        <begin position="197"/>
        <end position="293"/>
    </location>
</feature>
<name>A0A812F4P3_9ARCH</name>
<keyword evidence="4" id="KW-0648">Protein biosynthesis</keyword>
<dbReference type="Pfam" id="PF00551">
    <property type="entry name" value="Formyl_trans_N"/>
    <property type="match status" value="1"/>
</dbReference>
<dbReference type="InterPro" id="IPR041711">
    <property type="entry name" value="Met-tRNA-FMT_N"/>
</dbReference>
<dbReference type="RefSeq" id="WP_205098196.1">
    <property type="nucleotide sequence ID" value="NZ_CAJNAQ010000002.1"/>
</dbReference>
<proteinExistence type="inferred from homology"/>
<evidence type="ECO:0000256" key="4">
    <source>
        <dbReference type="ARBA" id="ARBA00022917"/>
    </source>
</evidence>
<comment type="caution">
    <text evidence="7">The sequence shown here is derived from an EMBL/GenBank/DDBJ whole genome shotgun (WGS) entry which is preliminary data.</text>
</comment>
<dbReference type="EC" id="2.1.2.9" evidence="2"/>
<comment type="similarity">
    <text evidence="1">Belongs to the Fmt family.</text>
</comment>
<dbReference type="PANTHER" id="PTHR11138">
    <property type="entry name" value="METHIONYL-TRNA FORMYLTRANSFERASE"/>
    <property type="match status" value="1"/>
</dbReference>
<dbReference type="Pfam" id="PF02911">
    <property type="entry name" value="Formyl_trans_C"/>
    <property type="match status" value="1"/>
</dbReference>
<dbReference type="EMBL" id="CAJNAQ010000002">
    <property type="protein sequence ID" value="CAE6488142.1"/>
    <property type="molecule type" value="Genomic_DNA"/>
</dbReference>
<dbReference type="GO" id="GO:0005829">
    <property type="term" value="C:cytosol"/>
    <property type="evidence" value="ECO:0007669"/>
    <property type="project" value="TreeGrafter"/>
</dbReference>
<organism evidence="7 8">
    <name type="scientific">Candidatus Nitrosotenuis uzonensis</name>
    <dbReference type="NCBI Taxonomy" id="1407055"/>
    <lineage>
        <taxon>Archaea</taxon>
        <taxon>Nitrososphaerota</taxon>
        <taxon>Candidatus Nitrosotenuis</taxon>
    </lineage>
</organism>
<dbReference type="InterPro" id="IPR005793">
    <property type="entry name" value="Formyl_trans_C"/>
</dbReference>
<dbReference type="CDD" id="cd08646">
    <property type="entry name" value="FMT_core_Met-tRNA-FMT_N"/>
    <property type="match status" value="1"/>
</dbReference>
<sequence length="298" mass="33508">MGIIFIGSQQIGHDCLKEVVNLGIRVDAVFTFKPDPHEIWEKNVDIIAKENHIPIYLPNELTVERIRKMNPDMILVVGYRKIFPKEILSVPKYGVIGLHASLLPHLRGHAPLNWAIINGDAETGITMFKMNDGIDTGDIIGQRHTKIETNMTIADLKEIIQRLAVELVSEFVPRIISGKAVMSKQPLEGTYGCPRIPDDSKINWNDKTIKIYNLIRGCEKTYAAFTIFNNRKLYIRKAELVSDEKKYFGTPGQVGMINRDGSVLVITGDGVLKILKVSLGDENEVDAKMILNSTKMRL</sequence>
<dbReference type="SUPFAM" id="SSF50486">
    <property type="entry name" value="FMT C-terminal domain-like"/>
    <property type="match status" value="1"/>
</dbReference>
<evidence type="ECO:0000259" key="5">
    <source>
        <dbReference type="Pfam" id="PF00551"/>
    </source>
</evidence>
<evidence type="ECO:0000313" key="8">
    <source>
        <dbReference type="Proteomes" id="UP000655759"/>
    </source>
</evidence>
<dbReference type="Gene3D" id="3.40.50.12230">
    <property type="match status" value="1"/>
</dbReference>
<evidence type="ECO:0000256" key="2">
    <source>
        <dbReference type="ARBA" id="ARBA00012261"/>
    </source>
</evidence>
<evidence type="ECO:0000313" key="7">
    <source>
        <dbReference type="EMBL" id="CAE6488142.1"/>
    </source>
</evidence>
<dbReference type="InterPro" id="IPR036477">
    <property type="entry name" value="Formyl_transf_N_sf"/>
</dbReference>
<dbReference type="Proteomes" id="UP000655759">
    <property type="component" value="Unassembled WGS sequence"/>
</dbReference>